<dbReference type="InterPro" id="IPR001841">
    <property type="entry name" value="Znf_RING"/>
</dbReference>
<evidence type="ECO:0000256" key="5">
    <source>
        <dbReference type="ARBA" id="ARBA00022692"/>
    </source>
</evidence>
<dbReference type="Proteomes" id="UP001408789">
    <property type="component" value="Unassembled WGS sequence"/>
</dbReference>
<dbReference type="AlphaFoldDB" id="A0AAP0CF49"/>
<sequence>MTRLTLRRLLSEGDVTKTSDSSHKLQPGFNTNALVVLAALLCTLIVILALNSILQYALRRWRASLDAEASSMQEGREKIATPEIQMDVFGLVSDVRVTECSICLGDFVDGEKVRVLPECNHEFHVKCVDKWLVEHMSCPNCRHLVALPPI</sequence>
<evidence type="ECO:0000256" key="4">
    <source>
        <dbReference type="ARBA" id="ARBA00022679"/>
    </source>
</evidence>
<dbReference type="CDD" id="cd16461">
    <property type="entry name" value="RING-H2_EL5-like"/>
    <property type="match status" value="1"/>
</dbReference>
<evidence type="ECO:0000256" key="3">
    <source>
        <dbReference type="ARBA" id="ARBA00012483"/>
    </source>
</evidence>
<dbReference type="PANTHER" id="PTHR46905:SF21">
    <property type="entry name" value="RING-TYPE E3 UBIQUITIN TRANSFERASE"/>
    <property type="match status" value="1"/>
</dbReference>
<evidence type="ECO:0000313" key="15">
    <source>
        <dbReference type="Proteomes" id="UP001408789"/>
    </source>
</evidence>
<dbReference type="SUPFAM" id="SSF57850">
    <property type="entry name" value="RING/U-box"/>
    <property type="match status" value="1"/>
</dbReference>
<evidence type="ECO:0000256" key="2">
    <source>
        <dbReference type="ARBA" id="ARBA00004167"/>
    </source>
</evidence>
<dbReference type="Gene3D" id="3.30.40.10">
    <property type="entry name" value="Zinc/RING finger domain, C3HC4 (zinc finger)"/>
    <property type="match status" value="1"/>
</dbReference>
<dbReference type="GO" id="GO:0016020">
    <property type="term" value="C:membrane"/>
    <property type="evidence" value="ECO:0007669"/>
    <property type="project" value="UniProtKB-SubCell"/>
</dbReference>
<dbReference type="SMART" id="SM00184">
    <property type="entry name" value="RING"/>
    <property type="match status" value="1"/>
</dbReference>
<evidence type="ECO:0000313" key="14">
    <source>
        <dbReference type="EMBL" id="KAK9054876.1"/>
    </source>
</evidence>
<keyword evidence="8 12" id="KW-1133">Transmembrane helix</keyword>
<comment type="catalytic activity">
    <reaction evidence="1">
        <text>S-ubiquitinyl-[E2 ubiquitin-conjugating enzyme]-L-cysteine + [acceptor protein]-L-lysine = [E2 ubiquitin-conjugating enzyme]-L-cysteine + N(6)-ubiquitinyl-[acceptor protein]-L-lysine.</text>
        <dbReference type="EC" id="2.3.2.27"/>
    </reaction>
</comment>
<accession>A0AAP0CF49</accession>
<feature type="domain" description="RING-type" evidence="13">
    <location>
        <begin position="100"/>
        <end position="142"/>
    </location>
</feature>
<gene>
    <name evidence="14" type="ORF">SSX86_025955</name>
</gene>
<evidence type="ECO:0000259" key="13">
    <source>
        <dbReference type="PROSITE" id="PS50089"/>
    </source>
</evidence>
<dbReference type="PANTHER" id="PTHR46905">
    <property type="entry name" value="RING-H2 FINGER PROTEIN ATL78"/>
    <property type="match status" value="1"/>
</dbReference>
<keyword evidence="9 12" id="KW-0472">Membrane</keyword>
<keyword evidence="4" id="KW-0808">Transferase</keyword>
<evidence type="ECO:0000256" key="7">
    <source>
        <dbReference type="ARBA" id="ARBA00022833"/>
    </source>
</evidence>
<dbReference type="InterPro" id="IPR013083">
    <property type="entry name" value="Znf_RING/FYVE/PHD"/>
</dbReference>
<keyword evidence="15" id="KW-1185">Reference proteome</keyword>
<keyword evidence="5 12" id="KW-0812">Transmembrane</keyword>
<dbReference type="Pfam" id="PF13639">
    <property type="entry name" value="zf-RING_2"/>
    <property type="match status" value="1"/>
</dbReference>
<dbReference type="GO" id="GO:0008270">
    <property type="term" value="F:zinc ion binding"/>
    <property type="evidence" value="ECO:0007669"/>
    <property type="project" value="UniProtKB-KW"/>
</dbReference>
<organism evidence="14 15">
    <name type="scientific">Deinandra increscens subsp. villosa</name>
    <dbReference type="NCBI Taxonomy" id="3103831"/>
    <lineage>
        <taxon>Eukaryota</taxon>
        <taxon>Viridiplantae</taxon>
        <taxon>Streptophyta</taxon>
        <taxon>Embryophyta</taxon>
        <taxon>Tracheophyta</taxon>
        <taxon>Spermatophyta</taxon>
        <taxon>Magnoliopsida</taxon>
        <taxon>eudicotyledons</taxon>
        <taxon>Gunneridae</taxon>
        <taxon>Pentapetalae</taxon>
        <taxon>asterids</taxon>
        <taxon>campanulids</taxon>
        <taxon>Asterales</taxon>
        <taxon>Asteraceae</taxon>
        <taxon>Asteroideae</taxon>
        <taxon>Heliantheae alliance</taxon>
        <taxon>Madieae</taxon>
        <taxon>Madiinae</taxon>
        <taxon>Deinandra</taxon>
    </lineage>
</organism>
<proteinExistence type="inferred from homology"/>
<evidence type="ECO:0000256" key="6">
    <source>
        <dbReference type="ARBA" id="ARBA00022723"/>
    </source>
</evidence>
<keyword evidence="11" id="KW-0863">Zinc-finger</keyword>
<name>A0AAP0CF49_9ASTR</name>
<dbReference type="InterPro" id="IPR044602">
    <property type="entry name" value="ATL10/ATL72-79-like"/>
</dbReference>
<dbReference type="PROSITE" id="PS50089">
    <property type="entry name" value="ZF_RING_2"/>
    <property type="match status" value="1"/>
</dbReference>
<comment type="caution">
    <text evidence="14">The sequence shown here is derived from an EMBL/GenBank/DDBJ whole genome shotgun (WGS) entry which is preliminary data.</text>
</comment>
<evidence type="ECO:0000256" key="9">
    <source>
        <dbReference type="ARBA" id="ARBA00023136"/>
    </source>
</evidence>
<evidence type="ECO:0000256" key="10">
    <source>
        <dbReference type="ARBA" id="ARBA00024209"/>
    </source>
</evidence>
<dbReference type="GO" id="GO:0061630">
    <property type="term" value="F:ubiquitin protein ligase activity"/>
    <property type="evidence" value="ECO:0007669"/>
    <property type="project" value="UniProtKB-EC"/>
</dbReference>
<reference evidence="14 15" key="1">
    <citation type="submission" date="2024-04" db="EMBL/GenBank/DDBJ databases">
        <title>The reference genome of an endangered Asteraceae, Deinandra increscens subsp. villosa, native to the Central Coast of California.</title>
        <authorList>
            <person name="Guilliams M."/>
            <person name="Hasenstab-Lehman K."/>
            <person name="Meyer R."/>
            <person name="Mcevoy S."/>
        </authorList>
    </citation>
    <scope>NUCLEOTIDE SEQUENCE [LARGE SCALE GENOMIC DNA]</scope>
    <source>
        <tissue evidence="14">Leaf</tissue>
    </source>
</reference>
<comment type="subcellular location">
    <subcellularLocation>
        <location evidence="2">Membrane</location>
        <topology evidence="2">Single-pass membrane protein</topology>
    </subcellularLocation>
</comment>
<evidence type="ECO:0000256" key="12">
    <source>
        <dbReference type="SAM" id="Phobius"/>
    </source>
</evidence>
<dbReference type="EC" id="2.3.2.27" evidence="3"/>
<evidence type="ECO:0000256" key="8">
    <source>
        <dbReference type="ARBA" id="ARBA00022989"/>
    </source>
</evidence>
<protein>
    <recommendedName>
        <fullName evidence="3">RING-type E3 ubiquitin transferase</fullName>
        <ecNumber evidence="3">2.3.2.27</ecNumber>
    </recommendedName>
</protein>
<dbReference type="GO" id="GO:0016567">
    <property type="term" value="P:protein ubiquitination"/>
    <property type="evidence" value="ECO:0007669"/>
    <property type="project" value="InterPro"/>
</dbReference>
<keyword evidence="6" id="KW-0479">Metal-binding</keyword>
<comment type="similarity">
    <text evidence="10">Belongs to the RING-type zinc finger family. ATL subfamily.</text>
</comment>
<evidence type="ECO:0000256" key="1">
    <source>
        <dbReference type="ARBA" id="ARBA00000900"/>
    </source>
</evidence>
<evidence type="ECO:0000256" key="11">
    <source>
        <dbReference type="PROSITE-ProRule" id="PRU00175"/>
    </source>
</evidence>
<feature type="transmembrane region" description="Helical" evidence="12">
    <location>
        <begin position="33"/>
        <end position="54"/>
    </location>
</feature>
<keyword evidence="7" id="KW-0862">Zinc</keyword>
<dbReference type="EMBL" id="JBCNJP010000025">
    <property type="protein sequence ID" value="KAK9054876.1"/>
    <property type="molecule type" value="Genomic_DNA"/>
</dbReference>